<dbReference type="Gene3D" id="3.40.50.720">
    <property type="entry name" value="NAD(P)-binding Rossmann-like Domain"/>
    <property type="match status" value="1"/>
</dbReference>
<protein>
    <submittedName>
        <fullName evidence="1">SDR family oxidoreductase</fullName>
    </submittedName>
</protein>
<dbReference type="Proteomes" id="UP000321832">
    <property type="component" value="Unassembled WGS sequence"/>
</dbReference>
<comment type="caution">
    <text evidence="1">The sequence shown here is derived from an EMBL/GenBank/DDBJ whole genome shotgun (WGS) entry which is preliminary data.</text>
</comment>
<dbReference type="NCBIfam" id="NF005403">
    <property type="entry name" value="PRK06953.1"/>
    <property type="match status" value="1"/>
</dbReference>
<dbReference type="PRINTS" id="PR00081">
    <property type="entry name" value="GDHRDH"/>
</dbReference>
<gene>
    <name evidence="1" type="ORF">FSC37_17235</name>
</gene>
<dbReference type="PANTHER" id="PTHR45458:SF1">
    <property type="entry name" value="SHORT CHAIN DEHYDROGENASE"/>
    <property type="match status" value="1"/>
</dbReference>
<dbReference type="GO" id="GO:0016616">
    <property type="term" value="F:oxidoreductase activity, acting on the CH-OH group of donors, NAD or NADP as acceptor"/>
    <property type="evidence" value="ECO:0007669"/>
    <property type="project" value="TreeGrafter"/>
</dbReference>
<dbReference type="InterPro" id="IPR052184">
    <property type="entry name" value="SDR_enzymes"/>
</dbReference>
<proteinExistence type="predicted"/>
<evidence type="ECO:0000313" key="2">
    <source>
        <dbReference type="Proteomes" id="UP000321832"/>
    </source>
</evidence>
<dbReference type="InterPro" id="IPR036291">
    <property type="entry name" value="NAD(P)-bd_dom_sf"/>
</dbReference>
<dbReference type="SUPFAM" id="SSF51735">
    <property type="entry name" value="NAD(P)-binding Rossmann-fold domains"/>
    <property type="match status" value="1"/>
</dbReference>
<accession>A0A5C6U2T7</accession>
<keyword evidence="2" id="KW-1185">Reference proteome</keyword>
<dbReference type="Pfam" id="PF00106">
    <property type="entry name" value="adh_short"/>
    <property type="match status" value="1"/>
</dbReference>
<evidence type="ECO:0000313" key="1">
    <source>
        <dbReference type="EMBL" id="TXC66900.1"/>
    </source>
</evidence>
<dbReference type="PANTHER" id="PTHR45458">
    <property type="entry name" value="SHORT-CHAIN DEHYDROGENASE/REDUCTASE SDR"/>
    <property type="match status" value="1"/>
</dbReference>
<name>A0A5C6U2T7_9BURK</name>
<reference evidence="1 2" key="1">
    <citation type="submission" date="2019-08" db="EMBL/GenBank/DDBJ databases">
        <authorList>
            <person name="Khan S.A."/>
            <person name="Jeon C.O."/>
            <person name="Jeong S.E."/>
        </authorList>
    </citation>
    <scope>NUCLEOTIDE SEQUENCE [LARGE SCALE GENOMIC DNA]</scope>
    <source>
        <strain evidence="2">IMCC1728</strain>
    </source>
</reference>
<dbReference type="AlphaFoldDB" id="A0A5C6U2T7"/>
<organism evidence="1 2">
    <name type="scientific">Piscinibacter aquaticus</name>
    <dbReference type="NCBI Taxonomy" id="392597"/>
    <lineage>
        <taxon>Bacteria</taxon>
        <taxon>Pseudomonadati</taxon>
        <taxon>Pseudomonadota</taxon>
        <taxon>Betaproteobacteria</taxon>
        <taxon>Burkholderiales</taxon>
        <taxon>Sphaerotilaceae</taxon>
        <taxon>Piscinibacter</taxon>
    </lineage>
</organism>
<dbReference type="EMBL" id="VOPW01000001">
    <property type="protein sequence ID" value="TXC66900.1"/>
    <property type="molecule type" value="Genomic_DNA"/>
</dbReference>
<dbReference type="InterPro" id="IPR002347">
    <property type="entry name" value="SDR_fam"/>
</dbReference>
<sequence>MPHALIIGASRGIGAEFVRQYRAEGWQVTATARGDEALATLRAQGATAIALDVASAESTSRLARQLDGAAFDVIVHVAGVLQRQSGLAPPTDADFDHTMHANVLAPMRVLPQLADMLAPGAKLALISSKMGSMGARASTSSWLYRASKAAANSVLKDLSLEWAGRATCVSFHPGWVRTDMGGSNADITAQESVAGMRRVIAGLTPQDNGRFLNYDGSEIPW</sequence>
<dbReference type="CDD" id="cd05325">
    <property type="entry name" value="carb_red_sniffer_like_SDR_c"/>
    <property type="match status" value="1"/>
</dbReference>